<evidence type="ECO:0000256" key="9">
    <source>
        <dbReference type="ARBA" id="ARBA00023204"/>
    </source>
</evidence>
<evidence type="ECO:0000256" key="11">
    <source>
        <dbReference type="ARBA" id="ARBA00036904"/>
    </source>
</evidence>
<evidence type="ECO:0000259" key="18">
    <source>
        <dbReference type="PROSITE" id="PS51462"/>
    </source>
</evidence>
<evidence type="ECO:0000256" key="3">
    <source>
        <dbReference type="ARBA" id="ARBA00022457"/>
    </source>
</evidence>
<evidence type="ECO:0000256" key="17">
    <source>
        <dbReference type="RuleBase" id="RU003476"/>
    </source>
</evidence>
<evidence type="ECO:0000256" key="4">
    <source>
        <dbReference type="ARBA" id="ARBA00022705"/>
    </source>
</evidence>
<reference evidence="19 20" key="1">
    <citation type="journal article" date="2021" name="Genome Biol. Evol.">
        <title>The evolution of interdependence in a four-way mealybug symbiosis.</title>
        <authorList>
            <person name="Garber A.I."/>
            <person name="Kupper M."/>
            <person name="Laetsch D.R."/>
            <person name="Weldon S.R."/>
            <person name="Ladinsky M.S."/>
            <person name="Bjorkman P.J."/>
            <person name="McCutcheon J.P."/>
        </authorList>
    </citation>
    <scope>NUCLEOTIDE SEQUENCE [LARGE SCALE GENOMIC DNA]</scope>
    <source>
        <strain evidence="19">SOD</strain>
    </source>
</reference>
<keyword evidence="9" id="KW-0234">DNA repair</keyword>
<dbReference type="PANTHER" id="PTHR47707:SF1">
    <property type="entry name" value="NUDIX HYDROLASE FAMILY PROTEIN"/>
    <property type="match status" value="1"/>
</dbReference>
<dbReference type="InterPro" id="IPR003561">
    <property type="entry name" value="Mutator_MutT"/>
</dbReference>
<evidence type="ECO:0000256" key="15">
    <source>
        <dbReference type="ARBA" id="ARBA00041979"/>
    </source>
</evidence>
<dbReference type="InterPro" id="IPR000086">
    <property type="entry name" value="NUDIX_hydrolase_dom"/>
</dbReference>
<evidence type="ECO:0000256" key="2">
    <source>
        <dbReference type="ARBA" id="ARBA00005582"/>
    </source>
</evidence>
<dbReference type="PANTHER" id="PTHR47707">
    <property type="entry name" value="8-OXO-DGTP DIPHOSPHATASE"/>
    <property type="match status" value="1"/>
</dbReference>
<dbReference type="GO" id="GO:0035539">
    <property type="term" value="F:8-oxo-7,8-dihydrodeoxyguanosine triphosphate pyrophosphatase activity"/>
    <property type="evidence" value="ECO:0007669"/>
    <property type="project" value="UniProtKB-EC"/>
</dbReference>
<evidence type="ECO:0000256" key="14">
    <source>
        <dbReference type="ARBA" id="ARBA00041592"/>
    </source>
</evidence>
<dbReference type="PROSITE" id="PS00893">
    <property type="entry name" value="NUDIX_BOX"/>
    <property type="match status" value="1"/>
</dbReference>
<keyword evidence="5" id="KW-0479">Metal-binding</keyword>
<keyword evidence="6" id="KW-0227">DNA damage</keyword>
<dbReference type="InterPro" id="IPR015797">
    <property type="entry name" value="NUDIX_hydrolase-like_dom_sf"/>
</dbReference>
<dbReference type="Proteomes" id="UP000811282">
    <property type="component" value="Unassembled WGS sequence"/>
</dbReference>
<sequence>MTIRTIAVGIIRNARREIFIARRAADVHMGGFWEFPGGKVEPGETPEQALYRELREETGIDVERARLLATTQHAFAERQMAFYFYLVEQWRGTPCGNEGQPVRWCPQQALRADEFPQANAAIIRQLTAD</sequence>
<dbReference type="NCBIfam" id="NF008044">
    <property type="entry name" value="PRK10776.1"/>
    <property type="match status" value="1"/>
</dbReference>
<dbReference type="NCBIfam" id="TIGR00586">
    <property type="entry name" value="mutt"/>
    <property type="match status" value="1"/>
</dbReference>
<dbReference type="InterPro" id="IPR047127">
    <property type="entry name" value="MutT-like"/>
</dbReference>
<evidence type="ECO:0000256" key="12">
    <source>
        <dbReference type="ARBA" id="ARBA00038905"/>
    </source>
</evidence>
<keyword evidence="4" id="KW-0235">DNA replication</keyword>
<name>A0ABS5YBQ4_9GAMM</name>
<evidence type="ECO:0000256" key="16">
    <source>
        <dbReference type="ARBA" id="ARBA00042798"/>
    </source>
</evidence>
<protein>
    <recommendedName>
        <fullName evidence="13">8-oxo-dGTP diphosphatase</fullName>
        <ecNumber evidence="12">3.6.1.55</ecNumber>
    </recommendedName>
    <alternativeName>
        <fullName evidence="16">7,8-dihydro-8-oxoguanine-triphosphatase</fullName>
    </alternativeName>
    <alternativeName>
        <fullName evidence="15">Mutator protein MutT</fullName>
    </alternativeName>
    <alternativeName>
        <fullName evidence="14">dGTP pyrophosphohydrolase</fullName>
    </alternativeName>
</protein>
<dbReference type="RefSeq" id="WP_215669538.1">
    <property type="nucleotide sequence ID" value="NZ_JAFJYC010000001.1"/>
</dbReference>
<evidence type="ECO:0000256" key="1">
    <source>
        <dbReference type="ARBA" id="ARBA00001946"/>
    </source>
</evidence>
<dbReference type="PRINTS" id="PR00502">
    <property type="entry name" value="NUDIXFAMILY"/>
</dbReference>
<keyword evidence="20" id="KW-1185">Reference proteome</keyword>
<dbReference type="EMBL" id="JAFJYC010000001">
    <property type="protein sequence ID" value="MBT9432388.1"/>
    <property type="molecule type" value="Genomic_DNA"/>
</dbReference>
<evidence type="ECO:0000256" key="8">
    <source>
        <dbReference type="ARBA" id="ARBA00022842"/>
    </source>
</evidence>
<organism evidence="19 20">
    <name type="scientific">Candidatus Sodalis endolongispinus</name>
    <dbReference type="NCBI Taxonomy" id="2812662"/>
    <lineage>
        <taxon>Bacteria</taxon>
        <taxon>Pseudomonadati</taxon>
        <taxon>Pseudomonadota</taxon>
        <taxon>Gammaproteobacteria</taxon>
        <taxon>Enterobacterales</taxon>
        <taxon>Bruguierivoracaceae</taxon>
        <taxon>Sodalis</taxon>
    </lineage>
</organism>
<proteinExistence type="inferred from homology"/>
<feature type="domain" description="Nudix hydrolase" evidence="18">
    <location>
        <begin position="1"/>
        <end position="129"/>
    </location>
</feature>
<keyword evidence="8" id="KW-0460">Magnesium</keyword>
<keyword evidence="3" id="KW-0515">Mutator protein</keyword>
<dbReference type="PROSITE" id="PS51462">
    <property type="entry name" value="NUDIX"/>
    <property type="match status" value="1"/>
</dbReference>
<evidence type="ECO:0000256" key="7">
    <source>
        <dbReference type="ARBA" id="ARBA00022801"/>
    </source>
</evidence>
<dbReference type="Pfam" id="PF00293">
    <property type="entry name" value="NUDIX"/>
    <property type="match status" value="1"/>
</dbReference>
<evidence type="ECO:0000256" key="13">
    <source>
        <dbReference type="ARBA" id="ARBA00040794"/>
    </source>
</evidence>
<evidence type="ECO:0000256" key="10">
    <source>
        <dbReference type="ARBA" id="ARBA00035861"/>
    </source>
</evidence>
<comment type="catalytic activity">
    <reaction evidence="11">
        <text>8-oxo-GTP + H2O = 8-oxo-GMP + diphosphate + H(+)</text>
        <dbReference type="Rhea" id="RHEA:67616"/>
        <dbReference type="ChEBI" id="CHEBI:15377"/>
        <dbReference type="ChEBI" id="CHEBI:15378"/>
        <dbReference type="ChEBI" id="CHEBI:33019"/>
        <dbReference type="ChEBI" id="CHEBI:143553"/>
        <dbReference type="ChEBI" id="CHEBI:145694"/>
    </reaction>
</comment>
<evidence type="ECO:0000256" key="5">
    <source>
        <dbReference type="ARBA" id="ARBA00022723"/>
    </source>
</evidence>
<dbReference type="InterPro" id="IPR020084">
    <property type="entry name" value="NUDIX_hydrolase_CS"/>
</dbReference>
<dbReference type="Gene3D" id="3.90.79.10">
    <property type="entry name" value="Nucleoside Triphosphate Pyrophosphohydrolase"/>
    <property type="match status" value="1"/>
</dbReference>
<dbReference type="CDD" id="cd03425">
    <property type="entry name" value="NUDIX_MutT_NudA_like"/>
    <property type="match status" value="1"/>
</dbReference>
<comment type="similarity">
    <text evidence="2 17">Belongs to the Nudix hydrolase family.</text>
</comment>
<evidence type="ECO:0000313" key="20">
    <source>
        <dbReference type="Proteomes" id="UP000811282"/>
    </source>
</evidence>
<comment type="cofactor">
    <cofactor evidence="1">
        <name>Mg(2+)</name>
        <dbReference type="ChEBI" id="CHEBI:18420"/>
    </cofactor>
</comment>
<evidence type="ECO:0000313" key="19">
    <source>
        <dbReference type="EMBL" id="MBT9432388.1"/>
    </source>
</evidence>
<dbReference type="InterPro" id="IPR020476">
    <property type="entry name" value="Nudix_hydrolase"/>
</dbReference>
<dbReference type="EC" id="3.6.1.55" evidence="12"/>
<evidence type="ECO:0000256" key="6">
    <source>
        <dbReference type="ARBA" id="ARBA00022763"/>
    </source>
</evidence>
<accession>A0ABS5YBQ4</accession>
<comment type="catalytic activity">
    <reaction evidence="10">
        <text>8-oxo-dGTP + H2O = 8-oxo-dGMP + diphosphate + H(+)</text>
        <dbReference type="Rhea" id="RHEA:31575"/>
        <dbReference type="ChEBI" id="CHEBI:15377"/>
        <dbReference type="ChEBI" id="CHEBI:15378"/>
        <dbReference type="ChEBI" id="CHEBI:33019"/>
        <dbReference type="ChEBI" id="CHEBI:63224"/>
        <dbReference type="ChEBI" id="CHEBI:77896"/>
        <dbReference type="EC" id="3.6.1.55"/>
    </reaction>
</comment>
<keyword evidence="7 17" id="KW-0378">Hydrolase</keyword>
<dbReference type="PRINTS" id="PR01401">
    <property type="entry name" value="MUTATORMUTT"/>
</dbReference>
<gene>
    <name evidence="19" type="primary">mutT</name>
    <name evidence="19" type="ORF">JZM24_10060</name>
</gene>
<dbReference type="SUPFAM" id="SSF55811">
    <property type="entry name" value="Nudix"/>
    <property type="match status" value="1"/>
</dbReference>
<comment type="caution">
    <text evidence="19">The sequence shown here is derived from an EMBL/GenBank/DDBJ whole genome shotgun (WGS) entry which is preliminary data.</text>
</comment>